<dbReference type="EMBL" id="JBGEHV010000032">
    <property type="protein sequence ID" value="MEY8041191.1"/>
    <property type="molecule type" value="Genomic_DNA"/>
</dbReference>
<dbReference type="PANTHER" id="PTHR13847:SF289">
    <property type="entry name" value="GLYCINE OXIDASE"/>
    <property type="match status" value="1"/>
</dbReference>
<evidence type="ECO:0000256" key="1">
    <source>
        <dbReference type="ARBA" id="ARBA00023002"/>
    </source>
</evidence>
<dbReference type="PANTHER" id="PTHR13847">
    <property type="entry name" value="SARCOSINE DEHYDROGENASE-RELATED"/>
    <property type="match status" value="1"/>
</dbReference>
<feature type="domain" description="FAD dependent oxidoreductase" evidence="3">
    <location>
        <begin position="3"/>
        <end position="348"/>
    </location>
</feature>
<gene>
    <name evidence="4" type="ORF">AB8O55_17430</name>
</gene>
<dbReference type="Proteomes" id="UP001564626">
    <property type="component" value="Unassembled WGS sequence"/>
</dbReference>
<dbReference type="Gene3D" id="3.30.9.10">
    <property type="entry name" value="D-Amino Acid Oxidase, subunit A, domain 2"/>
    <property type="match status" value="1"/>
</dbReference>
<dbReference type="InterPro" id="IPR006076">
    <property type="entry name" value="FAD-dep_OxRdtase"/>
</dbReference>
<dbReference type="RefSeq" id="WP_345359058.1">
    <property type="nucleotide sequence ID" value="NZ_BAABII010000004.1"/>
</dbReference>
<dbReference type="Pfam" id="PF01266">
    <property type="entry name" value="DAO"/>
    <property type="match status" value="1"/>
</dbReference>
<evidence type="ECO:0000313" key="4">
    <source>
        <dbReference type="EMBL" id="MEY8041191.1"/>
    </source>
</evidence>
<evidence type="ECO:0000259" key="3">
    <source>
        <dbReference type="Pfam" id="PF01266"/>
    </source>
</evidence>
<feature type="compositionally biased region" description="Pro residues" evidence="2">
    <location>
        <begin position="374"/>
        <end position="385"/>
    </location>
</feature>
<proteinExistence type="predicted"/>
<protein>
    <submittedName>
        <fullName evidence="4">NAD(P)/FAD-dependent oxidoreductase</fullName>
        <ecNumber evidence="4">1.-.-.-</ecNumber>
    </submittedName>
</protein>
<evidence type="ECO:0000313" key="5">
    <source>
        <dbReference type="Proteomes" id="UP001564626"/>
    </source>
</evidence>
<keyword evidence="5" id="KW-1185">Reference proteome</keyword>
<evidence type="ECO:0000256" key="2">
    <source>
        <dbReference type="SAM" id="MobiDB-lite"/>
    </source>
</evidence>
<accession>A0ABV4CJB3</accession>
<sequence length="385" mass="40537">MNVIVIGAGIVGASIAAGLAESGTAVTVLERGRSGGGATATSYAWVNANGKEPTSYFALNAAGVRAHHELARDGAPWFVPGGHLEIAADEAHQRHLDGRIDRLREHGYPVEEFSAERARRSVPDLRVPEGTRKVAFFPEEGHVFPLAYLDAMLGRARAAGAEIHTRTPVVALEPGDVGATVRTADGRAFAADAVVVAAGRWTGEVAALAGAHVPLLQFSEPGDVTVGYLATTDPVATSLDKVVTTPRLNVRPHDGGRLLLQALDLDVAADPDHVPAPDSALAAEFQRRLRETLHGTGSARVERLVVGQRVMPADGLTIVGPSAEQPWLYVVATHSGVTLAPLLGQAVTREVLGGHEPLLDDFRPGRFRDGTTPASPPVPRRPGEQ</sequence>
<feature type="region of interest" description="Disordered" evidence="2">
    <location>
        <begin position="358"/>
        <end position="385"/>
    </location>
</feature>
<comment type="caution">
    <text evidence="4">The sequence shown here is derived from an EMBL/GenBank/DDBJ whole genome shotgun (WGS) entry which is preliminary data.</text>
</comment>
<organism evidence="4 5">
    <name type="scientific">Saccharopolyspora cebuensis</name>
    <dbReference type="NCBI Taxonomy" id="418759"/>
    <lineage>
        <taxon>Bacteria</taxon>
        <taxon>Bacillati</taxon>
        <taxon>Actinomycetota</taxon>
        <taxon>Actinomycetes</taxon>
        <taxon>Pseudonocardiales</taxon>
        <taxon>Pseudonocardiaceae</taxon>
        <taxon>Saccharopolyspora</taxon>
    </lineage>
</organism>
<dbReference type="Gene3D" id="3.50.50.60">
    <property type="entry name" value="FAD/NAD(P)-binding domain"/>
    <property type="match status" value="1"/>
</dbReference>
<feature type="compositionally biased region" description="Basic and acidic residues" evidence="2">
    <location>
        <begin position="358"/>
        <end position="369"/>
    </location>
</feature>
<name>A0ABV4CJB3_9PSEU</name>
<reference evidence="4 5" key="1">
    <citation type="submission" date="2024-08" db="EMBL/GenBank/DDBJ databases">
        <title>Genome mining of Saccharopolyspora cebuensis PGLac3 from Nigerian medicinal plant.</title>
        <authorList>
            <person name="Ezeobiora C.E."/>
            <person name="Igbokwe N.H."/>
            <person name="Amin D.H."/>
            <person name="Mendie U.E."/>
        </authorList>
    </citation>
    <scope>NUCLEOTIDE SEQUENCE [LARGE SCALE GENOMIC DNA]</scope>
    <source>
        <strain evidence="4 5">PGLac3</strain>
    </source>
</reference>
<dbReference type="InterPro" id="IPR036188">
    <property type="entry name" value="FAD/NAD-bd_sf"/>
</dbReference>
<dbReference type="SUPFAM" id="SSF51905">
    <property type="entry name" value="FAD/NAD(P)-binding domain"/>
    <property type="match status" value="1"/>
</dbReference>
<dbReference type="EC" id="1.-.-.-" evidence="4"/>
<dbReference type="GO" id="GO:0016491">
    <property type="term" value="F:oxidoreductase activity"/>
    <property type="evidence" value="ECO:0007669"/>
    <property type="project" value="UniProtKB-KW"/>
</dbReference>
<keyword evidence="1 4" id="KW-0560">Oxidoreductase</keyword>